<name>A0ABW5C0J8_9BACI</name>
<dbReference type="PANTHER" id="PTHR34220:SF7">
    <property type="entry name" value="SENSOR HISTIDINE KINASE YPDA"/>
    <property type="match status" value="1"/>
</dbReference>
<keyword evidence="3" id="KW-0597">Phosphoprotein</keyword>
<keyword evidence="9" id="KW-1185">Reference proteome</keyword>
<reference evidence="9" key="1">
    <citation type="journal article" date="2019" name="Int. J. Syst. Evol. Microbiol.">
        <title>The Global Catalogue of Microorganisms (GCM) 10K type strain sequencing project: providing services to taxonomists for standard genome sequencing and annotation.</title>
        <authorList>
            <consortium name="The Broad Institute Genomics Platform"/>
            <consortium name="The Broad Institute Genome Sequencing Center for Infectious Disease"/>
            <person name="Wu L."/>
            <person name="Ma J."/>
        </authorList>
    </citation>
    <scope>NUCLEOTIDE SEQUENCE [LARGE SCALE GENOMIC DNA]</scope>
    <source>
        <strain evidence="9">CGMCC 1.15474</strain>
    </source>
</reference>
<feature type="transmembrane region" description="Helical" evidence="6">
    <location>
        <begin position="12"/>
        <end position="34"/>
    </location>
</feature>
<dbReference type="InterPro" id="IPR036890">
    <property type="entry name" value="HATPase_C_sf"/>
</dbReference>
<keyword evidence="6" id="KW-1133">Transmembrane helix</keyword>
<accession>A0ABW5C0J8</accession>
<feature type="domain" description="HAMP" evidence="7">
    <location>
        <begin position="310"/>
        <end position="363"/>
    </location>
</feature>
<dbReference type="GO" id="GO:0004673">
    <property type="term" value="F:protein histidine kinase activity"/>
    <property type="evidence" value="ECO:0007669"/>
    <property type="project" value="UniProtKB-EC"/>
</dbReference>
<evidence type="ECO:0000256" key="6">
    <source>
        <dbReference type="SAM" id="Phobius"/>
    </source>
</evidence>
<sequence length="602" mass="69532">MLRNRQLHIKVFVVYTLILITLTLLVAIPINWFVKESLKQTLDQEARSTLENISTQLDAFYNEYNQITKYFYLNQDHEGYTPIEYFDILKSSPSDAIYIKTHNALMNSLALNSEVYENITRISLLTDNFLLLSSKNNSSNPFKQSNYVEAAREKAGDVYVKYNSDPWNQDNEDPVMIFTRQLRISNHEIGFLEVQFNGFPLHNLSLMNGGTIAIYNEDGSRVLYQSDKKGVNGQKEFLREMIDTRKSKGSKTSNGQVQYYIRSNHSNFHLLYSVKEEQFYASLSHFNFLMAVAILFLIFLTAGAFFITAKKLTFPLRNLKNVIDNISLEEEPSKIENQHHLNEIDALNRSFQLMNKRLQNSLEKIVQFHTSEIQLKFKLLQAQINPHFIFNMLGVVTILAKRGKNKEVEEISRKLADFLRYTTSSDNTNQTYLIEEIKFTETYLALMKTRYIDRLTFTIDIPRSMESILIPKMMIQPIVENCLTHGFTNNKVLNINIKGVKCEKSWEIVIQDNGPGFKVRSLEKLHNQIGEYNSDSHKHYDLSIGGMGILSTYIRLNLFYSNNMIFDFGNMTQGGAFVAIGGSNESNFVLNKDEELENSSKR</sequence>
<proteinExistence type="predicted"/>
<feature type="transmembrane region" description="Helical" evidence="6">
    <location>
        <begin position="288"/>
        <end position="309"/>
    </location>
</feature>
<evidence type="ECO:0000256" key="5">
    <source>
        <dbReference type="ARBA" id="ARBA00023136"/>
    </source>
</evidence>
<evidence type="ECO:0000256" key="1">
    <source>
        <dbReference type="ARBA" id="ARBA00004651"/>
    </source>
</evidence>
<comment type="caution">
    <text evidence="8">The sequence shown here is derived from an EMBL/GenBank/DDBJ whole genome shotgun (WGS) entry which is preliminary data.</text>
</comment>
<dbReference type="InterPro" id="IPR050640">
    <property type="entry name" value="Bact_2-comp_sensor_kinase"/>
</dbReference>
<evidence type="ECO:0000313" key="9">
    <source>
        <dbReference type="Proteomes" id="UP001597318"/>
    </source>
</evidence>
<dbReference type="Pfam" id="PF06580">
    <property type="entry name" value="His_kinase"/>
    <property type="match status" value="1"/>
</dbReference>
<evidence type="ECO:0000313" key="8">
    <source>
        <dbReference type="EMBL" id="MFD2215667.1"/>
    </source>
</evidence>
<keyword evidence="6" id="KW-0812">Transmembrane</keyword>
<protein>
    <submittedName>
        <fullName evidence="8">Sensor histidine kinase</fullName>
        <ecNumber evidence="8">2.7.13.3</ecNumber>
    </submittedName>
</protein>
<evidence type="ECO:0000256" key="2">
    <source>
        <dbReference type="ARBA" id="ARBA00022475"/>
    </source>
</evidence>
<dbReference type="InterPro" id="IPR010559">
    <property type="entry name" value="Sig_transdc_His_kin_internal"/>
</dbReference>
<dbReference type="Gene3D" id="6.10.340.10">
    <property type="match status" value="1"/>
</dbReference>
<evidence type="ECO:0000259" key="7">
    <source>
        <dbReference type="PROSITE" id="PS50885"/>
    </source>
</evidence>
<organism evidence="8 9">
    <name type="scientific">Metabacillus endolithicus</name>
    <dbReference type="NCBI Taxonomy" id="1535204"/>
    <lineage>
        <taxon>Bacteria</taxon>
        <taxon>Bacillati</taxon>
        <taxon>Bacillota</taxon>
        <taxon>Bacilli</taxon>
        <taxon>Bacillales</taxon>
        <taxon>Bacillaceae</taxon>
        <taxon>Metabacillus</taxon>
    </lineage>
</organism>
<gene>
    <name evidence="8" type="ORF">ACFSKK_18445</name>
</gene>
<dbReference type="Gene3D" id="3.30.565.10">
    <property type="entry name" value="Histidine kinase-like ATPase, C-terminal domain"/>
    <property type="match status" value="1"/>
</dbReference>
<dbReference type="SUPFAM" id="SSF55874">
    <property type="entry name" value="ATPase domain of HSP90 chaperone/DNA topoisomerase II/histidine kinase"/>
    <property type="match status" value="1"/>
</dbReference>
<dbReference type="PROSITE" id="PS50885">
    <property type="entry name" value="HAMP"/>
    <property type="match status" value="1"/>
</dbReference>
<dbReference type="RefSeq" id="WP_247340453.1">
    <property type="nucleotide sequence ID" value="NZ_CP095550.1"/>
</dbReference>
<dbReference type="Proteomes" id="UP001597318">
    <property type="component" value="Unassembled WGS sequence"/>
</dbReference>
<keyword evidence="2" id="KW-1003">Cell membrane</keyword>
<comment type="subcellular location">
    <subcellularLocation>
        <location evidence="1">Cell membrane</location>
        <topology evidence="1">Multi-pass membrane protein</topology>
    </subcellularLocation>
</comment>
<keyword evidence="5 6" id="KW-0472">Membrane</keyword>
<keyword evidence="4 8" id="KW-0808">Transferase</keyword>
<dbReference type="PANTHER" id="PTHR34220">
    <property type="entry name" value="SENSOR HISTIDINE KINASE YPDA"/>
    <property type="match status" value="1"/>
</dbReference>
<keyword evidence="8" id="KW-0418">Kinase</keyword>
<dbReference type="InterPro" id="IPR003660">
    <property type="entry name" value="HAMP_dom"/>
</dbReference>
<dbReference type="EMBL" id="JBHUIK010000004">
    <property type="protein sequence ID" value="MFD2215667.1"/>
    <property type="molecule type" value="Genomic_DNA"/>
</dbReference>
<dbReference type="EC" id="2.7.13.3" evidence="8"/>
<evidence type="ECO:0000256" key="3">
    <source>
        <dbReference type="ARBA" id="ARBA00022553"/>
    </source>
</evidence>
<evidence type="ECO:0000256" key="4">
    <source>
        <dbReference type="ARBA" id="ARBA00022679"/>
    </source>
</evidence>